<name>A0AA40JPV8_STAAU</name>
<evidence type="ECO:0000256" key="1">
    <source>
        <dbReference type="SAM" id="MobiDB-lite"/>
    </source>
</evidence>
<evidence type="ECO:0000313" key="2">
    <source>
        <dbReference type="EMBL" id="KIU01453.1"/>
    </source>
</evidence>
<feature type="region of interest" description="Disordered" evidence="1">
    <location>
        <begin position="92"/>
        <end position="123"/>
    </location>
</feature>
<organism evidence="2 3">
    <name type="scientific">Staphylococcus aureus</name>
    <dbReference type="NCBI Taxonomy" id="1280"/>
    <lineage>
        <taxon>Bacteria</taxon>
        <taxon>Bacillati</taxon>
        <taxon>Bacillota</taxon>
        <taxon>Bacilli</taxon>
        <taxon>Bacillales</taxon>
        <taxon>Staphylococcaceae</taxon>
        <taxon>Staphylococcus</taxon>
    </lineage>
</organism>
<gene>
    <name evidence="2" type="ORF">QU38_01550</name>
</gene>
<accession>A0AA40JPV8</accession>
<protein>
    <submittedName>
        <fullName evidence="2">Uncharacterized protein</fullName>
    </submittedName>
</protein>
<comment type="caution">
    <text evidence="2">The sequence shown here is derived from an EMBL/GenBank/DDBJ whole genome shotgun (WGS) entry which is preliminary data.</text>
</comment>
<dbReference type="EMBL" id="JXIG01000336">
    <property type="protein sequence ID" value="KIU01453.1"/>
    <property type="molecule type" value="Genomic_DNA"/>
</dbReference>
<feature type="non-terminal residue" evidence="2">
    <location>
        <position position="1"/>
    </location>
</feature>
<proteinExistence type="predicted"/>
<dbReference type="Proteomes" id="UP000032274">
    <property type="component" value="Unassembled WGS sequence"/>
</dbReference>
<sequence length="123" mass="13026">VPGGGGIGKIGLHRRIETQLAALLEQQDRSGGELLGDRTEAEFGLAVVRDLPFEIGRAIALVEQDPAGLRNEHGAHEGTAIGLGGRDLVHSRHVLGKGRRGADEREAEDEMAHEGPSQSVLVN</sequence>
<reference evidence="2 3" key="1">
    <citation type="submission" date="2015-01" db="EMBL/GenBank/DDBJ databases">
        <title>Characterization of Swiss Staphylococcus aureus strains involved in food poisoning.</title>
        <authorList>
            <person name="Crovadore J."/>
            <person name="Chablais R."/>
            <person name="Tonacini J."/>
            <person name="Schnyder B."/>
            <person name="Lefort F."/>
        </authorList>
    </citation>
    <scope>NUCLEOTIDE SEQUENCE [LARGE SCALE GENOMIC DNA]</scope>
    <source>
        <strain evidence="2 3">SA-120</strain>
    </source>
</reference>
<dbReference type="AlphaFoldDB" id="A0AA40JPV8"/>
<evidence type="ECO:0000313" key="3">
    <source>
        <dbReference type="Proteomes" id="UP000032274"/>
    </source>
</evidence>